<protein>
    <submittedName>
        <fullName evidence="1">Putative polyhydroxyalkanoate system protein</fullName>
    </submittedName>
</protein>
<gene>
    <name evidence="1" type="ORF">EV688_103267</name>
</gene>
<dbReference type="Proteomes" id="UP000294980">
    <property type="component" value="Unassembled WGS sequence"/>
</dbReference>
<dbReference type="OrthoDB" id="287584at2"/>
<organism evidence="1 2">
    <name type="scientific">Chromatocurvus halotolerans</name>
    <dbReference type="NCBI Taxonomy" id="1132028"/>
    <lineage>
        <taxon>Bacteria</taxon>
        <taxon>Pseudomonadati</taxon>
        <taxon>Pseudomonadota</taxon>
        <taxon>Gammaproteobacteria</taxon>
        <taxon>Cellvibrionales</taxon>
        <taxon>Halieaceae</taxon>
        <taxon>Chromatocurvus</taxon>
    </lineage>
</organism>
<dbReference type="EMBL" id="SLWX01000003">
    <property type="protein sequence ID" value="TCO77252.1"/>
    <property type="molecule type" value="Genomic_DNA"/>
</dbReference>
<reference evidence="1 2" key="1">
    <citation type="submission" date="2019-03" db="EMBL/GenBank/DDBJ databases">
        <title>Genomic Encyclopedia of Type Strains, Phase IV (KMG-IV): sequencing the most valuable type-strain genomes for metagenomic binning, comparative biology and taxonomic classification.</title>
        <authorList>
            <person name="Goeker M."/>
        </authorList>
    </citation>
    <scope>NUCLEOTIDE SEQUENCE [LARGE SCALE GENOMIC DNA]</scope>
    <source>
        <strain evidence="1 2">DSM 23344</strain>
    </source>
</reference>
<comment type="caution">
    <text evidence="1">The sequence shown here is derived from an EMBL/GenBank/DDBJ whole genome shotgun (WGS) entry which is preliminary data.</text>
</comment>
<evidence type="ECO:0000313" key="2">
    <source>
        <dbReference type="Proteomes" id="UP000294980"/>
    </source>
</evidence>
<proteinExistence type="predicted"/>
<dbReference type="InterPro" id="IPR013433">
    <property type="entry name" value="PHA_gran_rgn"/>
</dbReference>
<accession>A0A4R2KW86</accession>
<keyword evidence="2" id="KW-1185">Reference proteome</keyword>
<dbReference type="NCBIfam" id="TIGR02610">
    <property type="entry name" value="PHA_gran_rgn"/>
    <property type="match status" value="1"/>
</dbReference>
<dbReference type="AlphaFoldDB" id="A0A4R2KW86"/>
<dbReference type="RefSeq" id="WP_117317069.1">
    <property type="nucleotide sequence ID" value="NZ_QQSW01000008.1"/>
</dbReference>
<sequence length="92" mass="10450">MSEFRLSKTHNMSREDLRDTARALADRLEAQHGLRSTWQGDDVVAVKGSGLDARLEIDDRQIAVNVKLSLLASPFQGKLRAEIQRYLDDNIR</sequence>
<dbReference type="Pfam" id="PF09650">
    <property type="entry name" value="PHA_gran_rgn"/>
    <property type="match status" value="1"/>
</dbReference>
<evidence type="ECO:0000313" key="1">
    <source>
        <dbReference type="EMBL" id="TCO77252.1"/>
    </source>
</evidence>
<name>A0A4R2KW86_9GAMM</name>